<gene>
    <name evidence="2" type="ORF">ISO4_00376</name>
</gene>
<protein>
    <submittedName>
        <fullName evidence="2">tRNA (5-methylaminomethyl-2-thiouridylate)-methyltransferase</fullName>
    </submittedName>
</protein>
<dbReference type="Proteomes" id="UP000644441">
    <property type="component" value="Unassembled WGS sequence"/>
</dbReference>
<dbReference type="Pfam" id="PF18297">
    <property type="entry name" value="NFACT-R_2"/>
    <property type="match status" value="1"/>
</dbReference>
<evidence type="ECO:0000313" key="2">
    <source>
        <dbReference type="EMBL" id="MBF5051774.1"/>
    </source>
</evidence>
<dbReference type="Pfam" id="PF03054">
    <property type="entry name" value="tRNA_Me_trans"/>
    <property type="match status" value="1"/>
</dbReference>
<sequence length="369" mass="41424">MSEAVAPVTRPSADPLQRRAIALVSGGLDSMLAVKVMQEQGIHVEGVNFFTGFCVEGHTHAIRKKDKDKNKRNNALWVAEELGIKLHIIDISEEYKDVVLNPKHGYGAHLNPCLDCKIFMVNQATLMLNKARELAGEKGFDFIITGEVVGQRPKSQRKETMPIISSESGADDRLLRPLSALNLPETLPEREGWVDRSRLHDFSGRNRKPQIELARRFGLEDYAQPSGGCCFLTDESYSRKLADLWQARNERRYELDDIMLLKVGRHIRPQPHLKLIISREEGENRFLEGYRYQFTSLTTVSCPGPLALVDGRFESEAELEQAAAIVARYSKGRGDESVTVEVKDPGGVAREVRVAPARPDDIPKNWLVA</sequence>
<dbReference type="PANTHER" id="PTHR11933:SF6">
    <property type="entry name" value="THIL AANH DOMAIN-CONTAINING PROTEIN"/>
    <property type="match status" value="1"/>
</dbReference>
<evidence type="ECO:0000259" key="1">
    <source>
        <dbReference type="Pfam" id="PF18297"/>
    </source>
</evidence>
<dbReference type="EMBL" id="ARXR01000002">
    <property type="protein sequence ID" value="MBF5051774.1"/>
    <property type="molecule type" value="Genomic_DNA"/>
</dbReference>
<dbReference type="RefSeq" id="WP_194854960.1">
    <property type="nucleotide sequence ID" value="NZ_ARXR01000002.1"/>
</dbReference>
<dbReference type="PANTHER" id="PTHR11933">
    <property type="entry name" value="TRNA 5-METHYLAMINOMETHYL-2-THIOURIDYLATE -METHYLTRANSFERASE"/>
    <property type="match status" value="1"/>
</dbReference>
<name>A0ABS0ACZ4_9GAMM</name>
<comment type="caution">
    <text evidence="2">The sequence shown here is derived from an EMBL/GenBank/DDBJ whole genome shotgun (WGS) entry which is preliminary data.</text>
</comment>
<dbReference type="InterPro" id="IPR014729">
    <property type="entry name" value="Rossmann-like_a/b/a_fold"/>
</dbReference>
<accession>A0ABS0ACZ4</accession>
<dbReference type="InterPro" id="IPR059101">
    <property type="entry name" value="NFACT-R_2"/>
</dbReference>
<keyword evidence="3" id="KW-1185">Reference proteome</keyword>
<evidence type="ECO:0000313" key="3">
    <source>
        <dbReference type="Proteomes" id="UP000644441"/>
    </source>
</evidence>
<proteinExistence type="predicted"/>
<organism evidence="2 3">
    <name type="scientific">Alloalcanivorax venustensis ISO4</name>
    <dbReference type="NCBI Taxonomy" id="1177184"/>
    <lineage>
        <taxon>Bacteria</taxon>
        <taxon>Pseudomonadati</taxon>
        <taxon>Pseudomonadota</taxon>
        <taxon>Gammaproteobacteria</taxon>
        <taxon>Oceanospirillales</taxon>
        <taxon>Alcanivoracaceae</taxon>
        <taxon>Alloalcanivorax</taxon>
    </lineage>
</organism>
<dbReference type="Gene3D" id="3.40.50.620">
    <property type="entry name" value="HUPs"/>
    <property type="match status" value="1"/>
</dbReference>
<feature type="domain" description="NFACT protein RNA binding" evidence="1">
    <location>
        <begin position="264"/>
        <end position="366"/>
    </location>
</feature>
<dbReference type="SUPFAM" id="SSF52402">
    <property type="entry name" value="Adenine nucleotide alpha hydrolases-like"/>
    <property type="match status" value="1"/>
</dbReference>
<reference evidence="2 3" key="1">
    <citation type="submission" date="2012-09" db="EMBL/GenBank/DDBJ databases">
        <title>Genome Sequence of alkane-degrading Bacterium Alcanivorax venustensis ISO4.</title>
        <authorList>
            <person name="Lai Q."/>
            <person name="Shao Z."/>
        </authorList>
    </citation>
    <scope>NUCLEOTIDE SEQUENCE [LARGE SCALE GENOMIC DNA]</scope>
    <source>
        <strain evidence="2 3">ISO4</strain>
    </source>
</reference>